<dbReference type="AlphaFoldDB" id="A0A0E9RWE6"/>
<proteinExistence type="predicted"/>
<protein>
    <submittedName>
        <fullName evidence="1">Uncharacterized protein</fullName>
    </submittedName>
</protein>
<reference evidence="1" key="2">
    <citation type="journal article" date="2015" name="Fish Shellfish Immunol.">
        <title>Early steps in the European eel (Anguilla anguilla)-Vibrio vulnificus interaction in the gills: Role of the RtxA13 toxin.</title>
        <authorList>
            <person name="Callol A."/>
            <person name="Pajuelo D."/>
            <person name="Ebbesson L."/>
            <person name="Teles M."/>
            <person name="MacKenzie S."/>
            <person name="Amaro C."/>
        </authorList>
    </citation>
    <scope>NUCLEOTIDE SEQUENCE</scope>
</reference>
<organism evidence="1">
    <name type="scientific">Anguilla anguilla</name>
    <name type="common">European freshwater eel</name>
    <name type="synonym">Muraena anguilla</name>
    <dbReference type="NCBI Taxonomy" id="7936"/>
    <lineage>
        <taxon>Eukaryota</taxon>
        <taxon>Metazoa</taxon>
        <taxon>Chordata</taxon>
        <taxon>Craniata</taxon>
        <taxon>Vertebrata</taxon>
        <taxon>Euteleostomi</taxon>
        <taxon>Actinopterygii</taxon>
        <taxon>Neopterygii</taxon>
        <taxon>Teleostei</taxon>
        <taxon>Anguilliformes</taxon>
        <taxon>Anguillidae</taxon>
        <taxon>Anguilla</taxon>
    </lineage>
</organism>
<reference evidence="1" key="1">
    <citation type="submission" date="2014-11" db="EMBL/GenBank/DDBJ databases">
        <authorList>
            <person name="Amaro Gonzalez C."/>
        </authorList>
    </citation>
    <scope>NUCLEOTIDE SEQUENCE</scope>
</reference>
<evidence type="ECO:0000313" key="1">
    <source>
        <dbReference type="EMBL" id="JAH32593.1"/>
    </source>
</evidence>
<name>A0A0E9RWE6_ANGAN</name>
<accession>A0A0E9RWE6</accession>
<dbReference type="EMBL" id="GBXM01075984">
    <property type="protein sequence ID" value="JAH32593.1"/>
    <property type="molecule type" value="Transcribed_RNA"/>
</dbReference>
<sequence>MLALLLKAKQQEVFYCCE</sequence>